<name>A0A1Y2FH08_PROLT</name>
<sequence>MPSIRHHKAHHLGFPNMHLIRPYQVISNYSQQWRKSLLGNGHRWTVVRSCWMLLAYLLSSL</sequence>
<proteinExistence type="predicted"/>
<dbReference type="RefSeq" id="XP_040725229.1">
    <property type="nucleotide sequence ID" value="XM_040869405.1"/>
</dbReference>
<dbReference type="GeneID" id="63786004"/>
<keyword evidence="2" id="KW-1185">Reference proteome</keyword>
<comment type="caution">
    <text evidence="1">The sequence shown here is derived from an EMBL/GenBank/DDBJ whole genome shotgun (WGS) entry which is preliminary data.</text>
</comment>
<gene>
    <name evidence="1" type="ORF">BCR37DRAFT_380032</name>
</gene>
<organism evidence="1 2">
    <name type="scientific">Protomyces lactucae-debilis</name>
    <dbReference type="NCBI Taxonomy" id="2754530"/>
    <lineage>
        <taxon>Eukaryota</taxon>
        <taxon>Fungi</taxon>
        <taxon>Dikarya</taxon>
        <taxon>Ascomycota</taxon>
        <taxon>Taphrinomycotina</taxon>
        <taxon>Taphrinomycetes</taxon>
        <taxon>Taphrinales</taxon>
        <taxon>Protomycetaceae</taxon>
        <taxon>Protomyces</taxon>
    </lineage>
</organism>
<evidence type="ECO:0000313" key="2">
    <source>
        <dbReference type="Proteomes" id="UP000193685"/>
    </source>
</evidence>
<protein>
    <submittedName>
        <fullName evidence="1">Uncharacterized protein</fullName>
    </submittedName>
</protein>
<evidence type="ECO:0000313" key="1">
    <source>
        <dbReference type="EMBL" id="ORY82095.1"/>
    </source>
</evidence>
<dbReference type="AlphaFoldDB" id="A0A1Y2FH08"/>
<dbReference type="EMBL" id="MCFI01000010">
    <property type="protein sequence ID" value="ORY82095.1"/>
    <property type="molecule type" value="Genomic_DNA"/>
</dbReference>
<reference evidence="1 2" key="1">
    <citation type="submission" date="2016-07" db="EMBL/GenBank/DDBJ databases">
        <title>Pervasive Adenine N6-methylation of Active Genes in Fungi.</title>
        <authorList>
            <consortium name="DOE Joint Genome Institute"/>
            <person name="Mondo S.J."/>
            <person name="Dannebaum R.O."/>
            <person name="Kuo R.C."/>
            <person name="Labutti K."/>
            <person name="Haridas S."/>
            <person name="Kuo A."/>
            <person name="Salamov A."/>
            <person name="Ahrendt S.R."/>
            <person name="Lipzen A."/>
            <person name="Sullivan W."/>
            <person name="Andreopoulos W.B."/>
            <person name="Clum A."/>
            <person name="Lindquist E."/>
            <person name="Daum C."/>
            <person name="Ramamoorthy G.K."/>
            <person name="Gryganskyi A."/>
            <person name="Culley D."/>
            <person name="Magnuson J.K."/>
            <person name="James T.Y."/>
            <person name="O'Malley M.A."/>
            <person name="Stajich J.E."/>
            <person name="Spatafora J.W."/>
            <person name="Visel A."/>
            <person name="Grigoriev I.V."/>
        </authorList>
    </citation>
    <scope>NUCLEOTIDE SEQUENCE [LARGE SCALE GENOMIC DNA]</scope>
    <source>
        <strain evidence="1 2">12-1054</strain>
    </source>
</reference>
<accession>A0A1Y2FH08</accession>
<dbReference type="Proteomes" id="UP000193685">
    <property type="component" value="Unassembled WGS sequence"/>
</dbReference>